<dbReference type="Gene3D" id="3.40.50.300">
    <property type="entry name" value="P-loop containing nucleotide triphosphate hydrolases"/>
    <property type="match status" value="2"/>
</dbReference>
<dbReference type="EMBL" id="JACBZP010000001">
    <property type="protein sequence ID" value="NYI67402.1"/>
    <property type="molecule type" value="Genomic_DNA"/>
</dbReference>
<keyword evidence="5" id="KW-1003">Cell membrane</keyword>
<feature type="region of interest" description="Disordered" evidence="12">
    <location>
        <begin position="534"/>
        <end position="556"/>
    </location>
</feature>
<dbReference type="SMART" id="SM00382">
    <property type="entry name" value="AAA"/>
    <property type="match status" value="2"/>
</dbReference>
<evidence type="ECO:0000256" key="10">
    <source>
        <dbReference type="ARBA" id="ARBA00023136"/>
    </source>
</evidence>
<reference evidence="15 16" key="1">
    <citation type="submission" date="2020-07" db="EMBL/GenBank/DDBJ databases">
        <title>Sequencing the genomes of 1000 actinobacteria strains.</title>
        <authorList>
            <person name="Klenk H.-P."/>
        </authorList>
    </citation>
    <scope>NUCLEOTIDE SEQUENCE [LARGE SCALE GENOMIC DNA]</scope>
    <source>
        <strain evidence="15 16">DSM 26341</strain>
    </source>
</reference>
<evidence type="ECO:0000256" key="12">
    <source>
        <dbReference type="SAM" id="MobiDB-lite"/>
    </source>
</evidence>
<evidence type="ECO:0000256" key="3">
    <source>
        <dbReference type="ARBA" id="ARBA00005417"/>
    </source>
</evidence>
<protein>
    <submittedName>
        <fullName evidence="15">ABC-type glutathione transport system ATPase component/ABC-type dipeptide/oligopeptide/nickel transport system permease subunit</fullName>
    </submittedName>
</protein>
<accession>A0A7Z0AAG1</accession>
<feature type="transmembrane region" description="Helical" evidence="11">
    <location>
        <begin position="72"/>
        <end position="95"/>
    </location>
</feature>
<feature type="transmembrane region" description="Helical" evidence="11">
    <location>
        <begin position="107"/>
        <end position="125"/>
    </location>
</feature>
<dbReference type="Proteomes" id="UP000539111">
    <property type="component" value="Unassembled WGS sequence"/>
</dbReference>
<evidence type="ECO:0000256" key="5">
    <source>
        <dbReference type="ARBA" id="ARBA00022475"/>
    </source>
</evidence>
<dbReference type="PROSITE" id="PS50928">
    <property type="entry name" value="ABC_TM1"/>
    <property type="match status" value="1"/>
</dbReference>
<evidence type="ECO:0000259" key="13">
    <source>
        <dbReference type="PROSITE" id="PS50893"/>
    </source>
</evidence>
<proteinExistence type="inferred from homology"/>
<evidence type="ECO:0000256" key="7">
    <source>
        <dbReference type="ARBA" id="ARBA00022741"/>
    </source>
</evidence>
<dbReference type="PANTHER" id="PTHR43297">
    <property type="entry name" value="OLIGOPEPTIDE TRANSPORT ATP-BINDING PROTEIN APPD"/>
    <property type="match status" value="1"/>
</dbReference>
<keyword evidence="4 11" id="KW-0813">Transport</keyword>
<keyword evidence="16" id="KW-1185">Reference proteome</keyword>
<dbReference type="Pfam" id="PF00005">
    <property type="entry name" value="ABC_tran"/>
    <property type="match status" value="2"/>
</dbReference>
<keyword evidence="8" id="KW-0067">ATP-binding</keyword>
<keyword evidence="6 11" id="KW-0812">Transmembrane</keyword>
<dbReference type="PROSITE" id="PS00211">
    <property type="entry name" value="ABC_TRANSPORTER_1"/>
    <property type="match status" value="2"/>
</dbReference>
<dbReference type="AlphaFoldDB" id="A0A7Z0AAG1"/>
<comment type="similarity">
    <text evidence="3">Belongs to the ABC transporter superfamily.</text>
</comment>
<dbReference type="SUPFAM" id="SSF52540">
    <property type="entry name" value="P-loop containing nucleoside triphosphate hydrolases"/>
    <property type="match status" value="2"/>
</dbReference>
<evidence type="ECO:0000256" key="6">
    <source>
        <dbReference type="ARBA" id="ARBA00022692"/>
    </source>
</evidence>
<dbReference type="InterPro" id="IPR050388">
    <property type="entry name" value="ABC_Ni/Peptide_Import"/>
</dbReference>
<dbReference type="CDD" id="cd03257">
    <property type="entry name" value="ABC_NikE_OppD_transporters"/>
    <property type="match status" value="1"/>
</dbReference>
<feature type="domain" description="ABC transporter" evidence="13">
    <location>
        <begin position="302"/>
        <end position="547"/>
    </location>
</feature>
<evidence type="ECO:0000256" key="8">
    <source>
        <dbReference type="ARBA" id="ARBA00022840"/>
    </source>
</evidence>
<comment type="caution">
    <text evidence="15">The sequence shown here is derived from an EMBL/GenBank/DDBJ whole genome shotgun (WGS) entry which is preliminary data.</text>
</comment>
<dbReference type="Gene3D" id="1.10.3720.10">
    <property type="entry name" value="MetI-like"/>
    <property type="match status" value="1"/>
</dbReference>
<evidence type="ECO:0000313" key="15">
    <source>
        <dbReference type="EMBL" id="NYI67402.1"/>
    </source>
</evidence>
<dbReference type="GO" id="GO:0005886">
    <property type="term" value="C:plasma membrane"/>
    <property type="evidence" value="ECO:0007669"/>
    <property type="project" value="UniProtKB-SubCell"/>
</dbReference>
<dbReference type="PROSITE" id="PS50893">
    <property type="entry name" value="ABC_TRANSPORTER_2"/>
    <property type="match status" value="2"/>
</dbReference>
<dbReference type="InterPro" id="IPR027417">
    <property type="entry name" value="P-loop_NTPase"/>
</dbReference>
<feature type="domain" description="ABC transmembrane type-1" evidence="14">
    <location>
        <begin position="68"/>
        <end position="258"/>
    </location>
</feature>
<gene>
    <name evidence="15" type="ORF">BJY26_001708</name>
</gene>
<sequence length="829" mass="87418">MDALRPRLVLPGAVLFVFLGMAVAGPLIAPHSPTAPDLFHTYAPPTLGHPLGTDGSGRDVLSRTIAATRLSLLLPVCVVLISSVLGSVIGVLSAAAGGWMDALSHRAMTVLMALPGMLLGIVVVARFGSGTVAPVCAVALGTIPHIALLVRSTSHELLSRQFMTAYRLAGFSRRWIMLRRGARHLLPVIGTQSLMNVGSSLLWLAGLSFLGLGVQPPDADWGVLIHDGRQAALRGQWWQALAPAVCLAAFVLATHALAEPAARSAKIPAKRGAADRTRRHDGAFSTRRRVLRKEEQGAAELLTLRDYRLEVDGRPLISGSDLDVRSGEIVCLVGPSGSGKSLLLASLTGRLPESANASGAALAGFGRLPAHDRPGDRRLRELRRRHVGVIWQESRAGLNPMRRIGAHMTEVVCDDGLPRGAARARAEKLLADVGLPPSTMRAYPGRLSGGMAARVAIAGALMARPRLLLADEPTAALDVVTGAAVADMLRAACREYGTGLLMTTHDEGLAHAIADRVVRLGDLALTEDTAPTAARTIPAPSAVTTTGDAPGRAGTPQPVVTVRAAGKVYGGAMALDDVSFALDRNIGLLGRSGSGKSTVAKLVVGLEAPTSGAIEWTRAGAWTTTRPPRLKRAKAAQLVWQDPDLALDPLCPVGPDLEALVRLHAARDSAAASPRSITRDLLHAVGLPPETYEALPAELSGGMRQRVVLARALAARPRVLVLDEPTAQLDRETAARLIDVIRALQIEYGITLLVISHDVSVLAGLAERIVVLDRGKVVEFGDTGTVLGAPKHPRTLELVEAGNRLSLGRTVGSPHRRGQDVEEQESTVR</sequence>
<dbReference type="InterPro" id="IPR000515">
    <property type="entry name" value="MetI-like"/>
</dbReference>
<name>A0A7Z0AAG1_9MICO</name>
<dbReference type="PANTHER" id="PTHR43297:SF11">
    <property type="entry name" value="ATPASE COMPONENT OF ABC-TYPE TRANSPORT SYSTEM"/>
    <property type="match status" value="1"/>
</dbReference>
<dbReference type="InterPro" id="IPR003439">
    <property type="entry name" value="ABC_transporter-like_ATP-bd"/>
</dbReference>
<evidence type="ECO:0000313" key="16">
    <source>
        <dbReference type="Proteomes" id="UP000539111"/>
    </source>
</evidence>
<organism evidence="15 16">
    <name type="scientific">Spelaeicoccus albus</name>
    <dbReference type="NCBI Taxonomy" id="1280376"/>
    <lineage>
        <taxon>Bacteria</taxon>
        <taxon>Bacillati</taxon>
        <taxon>Actinomycetota</taxon>
        <taxon>Actinomycetes</taxon>
        <taxon>Micrococcales</taxon>
        <taxon>Brevibacteriaceae</taxon>
        <taxon>Spelaeicoccus</taxon>
    </lineage>
</organism>
<comment type="similarity">
    <text evidence="11">Belongs to the binding-protein-dependent transport system permease family.</text>
</comment>
<dbReference type="InterPro" id="IPR035906">
    <property type="entry name" value="MetI-like_sf"/>
</dbReference>
<dbReference type="Pfam" id="PF00528">
    <property type="entry name" value="BPD_transp_1"/>
    <property type="match status" value="1"/>
</dbReference>
<evidence type="ECO:0000256" key="11">
    <source>
        <dbReference type="RuleBase" id="RU363032"/>
    </source>
</evidence>
<feature type="transmembrane region" description="Helical" evidence="11">
    <location>
        <begin position="184"/>
        <end position="205"/>
    </location>
</feature>
<keyword evidence="9 11" id="KW-1133">Transmembrane helix</keyword>
<dbReference type="CDD" id="cd06261">
    <property type="entry name" value="TM_PBP2"/>
    <property type="match status" value="1"/>
</dbReference>
<dbReference type="RefSeq" id="WP_179427340.1">
    <property type="nucleotide sequence ID" value="NZ_JACBZP010000001.1"/>
</dbReference>
<dbReference type="InterPro" id="IPR003593">
    <property type="entry name" value="AAA+_ATPase"/>
</dbReference>
<feature type="transmembrane region" description="Helical" evidence="11">
    <location>
        <begin position="131"/>
        <end position="150"/>
    </location>
</feature>
<evidence type="ECO:0000259" key="14">
    <source>
        <dbReference type="PROSITE" id="PS50928"/>
    </source>
</evidence>
<evidence type="ECO:0000256" key="2">
    <source>
        <dbReference type="ARBA" id="ARBA00004202"/>
    </source>
</evidence>
<keyword evidence="7" id="KW-0547">Nucleotide-binding</keyword>
<comment type="subcellular location">
    <subcellularLocation>
        <location evidence="11">Cell membrane</location>
        <topology evidence="11">Multi-pass membrane protein</topology>
    </subcellularLocation>
    <subcellularLocation>
        <location evidence="2">Cell membrane</location>
        <topology evidence="2">Peripheral membrane protein</topology>
    </subcellularLocation>
    <subcellularLocation>
        <location evidence="1">Membrane</location>
        <topology evidence="1">Multi-pass membrane protein</topology>
    </subcellularLocation>
</comment>
<dbReference type="InterPro" id="IPR017871">
    <property type="entry name" value="ABC_transporter-like_CS"/>
</dbReference>
<feature type="domain" description="ABC transporter" evidence="13">
    <location>
        <begin position="560"/>
        <end position="799"/>
    </location>
</feature>
<evidence type="ECO:0000256" key="4">
    <source>
        <dbReference type="ARBA" id="ARBA00022448"/>
    </source>
</evidence>
<dbReference type="GO" id="GO:0016887">
    <property type="term" value="F:ATP hydrolysis activity"/>
    <property type="evidence" value="ECO:0007669"/>
    <property type="project" value="InterPro"/>
</dbReference>
<dbReference type="SUPFAM" id="SSF161098">
    <property type="entry name" value="MetI-like"/>
    <property type="match status" value="1"/>
</dbReference>
<dbReference type="GO" id="GO:0005524">
    <property type="term" value="F:ATP binding"/>
    <property type="evidence" value="ECO:0007669"/>
    <property type="project" value="UniProtKB-KW"/>
</dbReference>
<dbReference type="GO" id="GO:0055085">
    <property type="term" value="P:transmembrane transport"/>
    <property type="evidence" value="ECO:0007669"/>
    <property type="project" value="InterPro"/>
</dbReference>
<feature type="region of interest" description="Disordered" evidence="12">
    <location>
        <begin position="807"/>
        <end position="829"/>
    </location>
</feature>
<keyword evidence="10 11" id="KW-0472">Membrane</keyword>
<evidence type="ECO:0000256" key="9">
    <source>
        <dbReference type="ARBA" id="ARBA00022989"/>
    </source>
</evidence>
<evidence type="ECO:0000256" key="1">
    <source>
        <dbReference type="ARBA" id="ARBA00004141"/>
    </source>
</evidence>